<reference evidence="2" key="1">
    <citation type="submission" date="2022-11" db="UniProtKB">
        <authorList>
            <consortium name="WormBaseParasite"/>
        </authorList>
    </citation>
    <scope>IDENTIFICATION</scope>
</reference>
<evidence type="ECO:0000313" key="2">
    <source>
        <dbReference type="WBParaSite" id="nRc.2.0.1.t28366-RA"/>
    </source>
</evidence>
<dbReference type="AlphaFoldDB" id="A0A915JR54"/>
<dbReference type="WBParaSite" id="nRc.2.0.1.t28366-RA">
    <property type="protein sequence ID" value="nRc.2.0.1.t28366-RA"/>
    <property type="gene ID" value="nRc.2.0.1.g28366"/>
</dbReference>
<keyword evidence="1" id="KW-1185">Reference proteome</keyword>
<accession>A0A915JR54</accession>
<evidence type="ECO:0000313" key="1">
    <source>
        <dbReference type="Proteomes" id="UP000887565"/>
    </source>
</evidence>
<organism evidence="1 2">
    <name type="scientific">Romanomermis culicivorax</name>
    <name type="common">Nematode worm</name>
    <dbReference type="NCBI Taxonomy" id="13658"/>
    <lineage>
        <taxon>Eukaryota</taxon>
        <taxon>Metazoa</taxon>
        <taxon>Ecdysozoa</taxon>
        <taxon>Nematoda</taxon>
        <taxon>Enoplea</taxon>
        <taxon>Dorylaimia</taxon>
        <taxon>Mermithida</taxon>
        <taxon>Mermithoidea</taxon>
        <taxon>Mermithidae</taxon>
        <taxon>Romanomermis</taxon>
    </lineage>
</organism>
<protein>
    <submittedName>
        <fullName evidence="2">Uncharacterized protein</fullName>
    </submittedName>
</protein>
<name>A0A915JR54_ROMCU</name>
<sequence>MSLFLDIPLLLDNGVSEDIVLAVVIGAVVLVLDTSSSSLSICITSVPVGISVFTVNDSLTVCFINDSTAIAVCVSNSVSAEIGFARDRKTVVLEYDGLHEISVCVYQSFVVATILFVKWYTISPFDQF</sequence>
<dbReference type="Proteomes" id="UP000887565">
    <property type="component" value="Unplaced"/>
</dbReference>
<proteinExistence type="predicted"/>